<proteinExistence type="predicted"/>
<protein>
    <submittedName>
        <fullName evidence="1">Gluconate 2-dehydrogenase subunit 3</fullName>
    </submittedName>
</protein>
<dbReference type="AlphaFoldDB" id="A0A1G6SX72"/>
<keyword evidence="2" id="KW-1185">Reference proteome</keyword>
<evidence type="ECO:0000313" key="1">
    <source>
        <dbReference type="EMBL" id="SDD21194.1"/>
    </source>
</evidence>
<dbReference type="InterPro" id="IPR027056">
    <property type="entry name" value="Gluconate_2DH_su3"/>
</dbReference>
<dbReference type="EMBL" id="FNAK01000001">
    <property type="protein sequence ID" value="SDD21194.1"/>
    <property type="molecule type" value="Genomic_DNA"/>
</dbReference>
<dbReference type="RefSeq" id="WP_068309201.1">
    <property type="nucleotide sequence ID" value="NZ_FNAK01000001.1"/>
</dbReference>
<reference evidence="1 2" key="1">
    <citation type="submission" date="2016-10" db="EMBL/GenBank/DDBJ databases">
        <authorList>
            <person name="de Groot N.N."/>
        </authorList>
    </citation>
    <scope>NUCLEOTIDE SEQUENCE [LARGE SCALE GENOMIC DNA]</scope>
    <source>
        <strain evidence="1 2">CGMCC 1.9109</strain>
    </source>
</reference>
<dbReference type="Pfam" id="PF13618">
    <property type="entry name" value="Gluconate_2-dh3"/>
    <property type="match status" value="1"/>
</dbReference>
<name>A0A1G6SX72_9PROT</name>
<organism evidence="1 2">
    <name type="scientific">Kordiimonas lacus</name>
    <dbReference type="NCBI Taxonomy" id="637679"/>
    <lineage>
        <taxon>Bacteria</taxon>
        <taxon>Pseudomonadati</taxon>
        <taxon>Pseudomonadota</taxon>
        <taxon>Alphaproteobacteria</taxon>
        <taxon>Kordiimonadales</taxon>
        <taxon>Kordiimonadaceae</taxon>
        <taxon>Kordiimonas</taxon>
    </lineage>
</organism>
<dbReference type="STRING" id="637679.GCA_001550055_00870"/>
<evidence type="ECO:0000313" key="2">
    <source>
        <dbReference type="Proteomes" id="UP000183685"/>
    </source>
</evidence>
<accession>A0A1G6SX72</accession>
<gene>
    <name evidence="1" type="ORF">SAMN04488071_0018</name>
</gene>
<sequence length="178" mass="19078">MLDRRQILVGVAALMGGALLPASVKALHGSGSVGAFRKATLSEPQMKAITIMADIIIPETDTPGASGAGVPAFIRTAMANWLLKEEAQAFVDGLDGFLEAHPDFPRQDITAQTNLIAGIDSSLHDLPEKYRFYRQLKELVLIGYYTSEVGAAEELAYDPVPGGYTIIPVTSETKAWST</sequence>
<dbReference type="Proteomes" id="UP000183685">
    <property type="component" value="Unassembled WGS sequence"/>
</dbReference>